<dbReference type="EMBL" id="BTSX01000001">
    <property type="protein sequence ID" value="GMS81250.1"/>
    <property type="molecule type" value="Genomic_DNA"/>
</dbReference>
<evidence type="ECO:0000313" key="2">
    <source>
        <dbReference type="Proteomes" id="UP001432027"/>
    </source>
</evidence>
<comment type="caution">
    <text evidence="1">The sequence shown here is derived from an EMBL/GenBank/DDBJ whole genome shotgun (WGS) entry which is preliminary data.</text>
</comment>
<feature type="non-terminal residue" evidence="1">
    <location>
        <position position="79"/>
    </location>
</feature>
<keyword evidence="2" id="KW-1185">Reference proteome</keyword>
<evidence type="ECO:0000313" key="1">
    <source>
        <dbReference type="EMBL" id="GMS81250.1"/>
    </source>
</evidence>
<reference evidence="1" key="1">
    <citation type="submission" date="2023-10" db="EMBL/GenBank/DDBJ databases">
        <title>Genome assembly of Pristionchus species.</title>
        <authorList>
            <person name="Yoshida K."/>
            <person name="Sommer R.J."/>
        </authorList>
    </citation>
    <scope>NUCLEOTIDE SEQUENCE</scope>
    <source>
        <strain evidence="1">RS0144</strain>
    </source>
</reference>
<proteinExistence type="predicted"/>
<organism evidence="1 2">
    <name type="scientific">Pristionchus entomophagus</name>
    <dbReference type="NCBI Taxonomy" id="358040"/>
    <lineage>
        <taxon>Eukaryota</taxon>
        <taxon>Metazoa</taxon>
        <taxon>Ecdysozoa</taxon>
        <taxon>Nematoda</taxon>
        <taxon>Chromadorea</taxon>
        <taxon>Rhabditida</taxon>
        <taxon>Rhabditina</taxon>
        <taxon>Diplogasteromorpha</taxon>
        <taxon>Diplogasteroidea</taxon>
        <taxon>Neodiplogasteridae</taxon>
        <taxon>Pristionchus</taxon>
    </lineage>
</organism>
<protein>
    <submittedName>
        <fullName evidence="1">Uncharacterized protein</fullName>
    </submittedName>
</protein>
<name>A0AAV5SFL8_9BILA</name>
<dbReference type="Proteomes" id="UP001432027">
    <property type="component" value="Unassembled WGS sequence"/>
</dbReference>
<sequence>FEVELDDLKRFIPSAVFETTVKRQIGLTHDIFDQCKLVDGPAWTENLRKWFNPQWDPMKNCNRSYVPWTELRADGRVWM</sequence>
<accession>A0AAV5SFL8</accession>
<gene>
    <name evidence="1" type="ORF">PENTCL1PPCAC_3425</name>
</gene>
<dbReference type="AlphaFoldDB" id="A0AAV5SFL8"/>
<feature type="non-terminal residue" evidence="1">
    <location>
        <position position="1"/>
    </location>
</feature>